<evidence type="ECO:0000256" key="1">
    <source>
        <dbReference type="SAM" id="SignalP"/>
    </source>
</evidence>
<feature type="signal peptide" evidence="1">
    <location>
        <begin position="1"/>
        <end position="21"/>
    </location>
</feature>
<dbReference type="AlphaFoldDB" id="I7G514"/>
<name>I7G514_MACFA</name>
<sequence>MQLLLLTCLLQLIMVTNKAIASQISQIKHFFHCILVVVCPNSSMYLIMSGSPGTELELIPLPLPRSLTRCARSFGCGERYQLTQRR</sequence>
<reference evidence="2" key="1">
    <citation type="journal article" date="2007" name="PLoS Biol.">
        <title>Rate of evolution in brain-expressed genes in humans and other primates.</title>
        <authorList>
            <person name="Wang H.-Y."/>
            <person name="Chien H.-C."/>
            <person name="Osada N."/>
            <person name="Hashimoto K."/>
            <person name="Sugano S."/>
            <person name="Gojobori T."/>
            <person name="Chou C.-K."/>
            <person name="Tsai S.-F."/>
            <person name="Wu C.-I."/>
            <person name="Shen C.-K.J."/>
        </authorList>
    </citation>
    <scope>NUCLEOTIDE SEQUENCE</scope>
</reference>
<accession>I7G514</accession>
<evidence type="ECO:0000313" key="2">
    <source>
        <dbReference type="EMBL" id="BAE89103.1"/>
    </source>
</evidence>
<keyword evidence="1" id="KW-0732">Signal</keyword>
<dbReference type="EMBL" id="AB172041">
    <property type="protein sequence ID" value="BAE89103.1"/>
    <property type="molecule type" value="mRNA"/>
</dbReference>
<proteinExistence type="evidence at transcript level"/>
<organism evidence="2">
    <name type="scientific">Macaca fascicularis</name>
    <name type="common">Crab-eating macaque</name>
    <name type="synonym">Cynomolgus monkey</name>
    <dbReference type="NCBI Taxonomy" id="9541"/>
    <lineage>
        <taxon>Eukaryota</taxon>
        <taxon>Metazoa</taxon>
        <taxon>Chordata</taxon>
        <taxon>Craniata</taxon>
        <taxon>Vertebrata</taxon>
        <taxon>Euteleostomi</taxon>
        <taxon>Mammalia</taxon>
        <taxon>Eutheria</taxon>
        <taxon>Euarchontoglires</taxon>
        <taxon>Primates</taxon>
        <taxon>Haplorrhini</taxon>
        <taxon>Catarrhini</taxon>
        <taxon>Cercopithecidae</taxon>
        <taxon>Cercopithecinae</taxon>
        <taxon>Macaca</taxon>
    </lineage>
</organism>
<feature type="chain" id="PRO_5003709806" evidence="1">
    <location>
        <begin position="22"/>
        <end position="86"/>
    </location>
</feature>
<protein>
    <submittedName>
        <fullName evidence="2">Macaca fascicularis brain cDNA clone: QflA-16434, similar to human metallothionein 1J (MT1J), mRNA, RefSeq: NM_175622.2</fullName>
    </submittedName>
</protein>